<evidence type="ECO:0000256" key="2">
    <source>
        <dbReference type="ARBA" id="ARBA00004496"/>
    </source>
</evidence>
<dbReference type="PANTHER" id="PTHR22796">
    <property type="entry name" value="URG4-RELATED"/>
    <property type="match status" value="1"/>
</dbReference>
<dbReference type="Gene3D" id="3.40.50.300">
    <property type="entry name" value="P-loop containing nucleotide triphosphate hydrolases"/>
    <property type="match status" value="1"/>
</dbReference>
<evidence type="ECO:0000256" key="5">
    <source>
        <dbReference type="ARBA" id="ARBA00022741"/>
    </source>
</evidence>
<dbReference type="Proteomes" id="UP000789342">
    <property type="component" value="Unassembled WGS sequence"/>
</dbReference>
<sequence length="886" mass="103637">MEPYYRSIKTEEIVLLANLHGDALEYKEHIKWLDQIASRFLVFIMPNAREQEWKELSDILDPEKLVYLSVDHQYSEDNEGIETQNLSKDDTLEIVRAKFKEALESNLLDIDISKITCEKPLKLAEKALAHLERDLSEISGKESLEVRKELLISKGHLIREMDLIYGNRNKIKTLRDKVNVLLERFDDVSLGLEHFFRELGNFYEISFDNSYNAASRLPKSCAELFVDNHAIELINGEADEMQSGWLSAIFKEIDALFPNLRIFVVSILGMQSSGKSTLLNALFACRFAVSAGRCTRGLFMRLLFLDKKLRDKNNVDAILLIDTEGLGAPEKMNDKYAAQKDRQLSTYVMGISNLTFINHMGESMNDLTEILQIAIVAMARLEKNNIAPDIFMIQHLTESNMRNTVSGQTRFCEALRKAIEITNIKDSEIGITNSECLKEIDRRIQMGDFIKHFRPFKDGPSPYAPPSEQYHEDVVDLYKDILDACGRSHNKMTFKKWYTLAKSYWECVKNENFVTQFKNIMEMYDFIELSEKIEQVKEAVDADFRAHAKKCENDIRNKFLFLSRQNRSDRLQAIECNVREECKDMIMDQLEMAMKISNDETCKECKNVVNRREQLDEYLQDKEYIEDKAREILDTIKEHIDSTHKGTETHLIQIIDAKIIETGCNTEFMDEITKSLEKKSKERPSGKYNEEECQNFFEEIWKNLEKIANDKNKILPVEERILNEVEKVYGNLSTVRDQFRNFITNNMDQRSTDNTSSIIKGIFSNIFLHKVQKQKEIEEMLKEEFNGLADKIMRMKITDRFESGMINEFRIHVDALIRKLEDQHALVKYEDKKTKWYLHVETLKIFYNKIAIAQYKWDEKNNPLRILQKRKADYKTFIIGRLQKDF</sequence>
<dbReference type="Pfam" id="PF25496">
    <property type="entry name" value="URGCP"/>
    <property type="match status" value="1"/>
</dbReference>
<keyword evidence="5" id="KW-0547">Nucleotide-binding</keyword>
<evidence type="ECO:0000313" key="10">
    <source>
        <dbReference type="Proteomes" id="UP000789342"/>
    </source>
</evidence>
<dbReference type="InterPro" id="IPR027417">
    <property type="entry name" value="P-loop_NTPase"/>
</dbReference>
<keyword evidence="7" id="KW-0539">Nucleus</keyword>
<accession>A0A9N8Z9W7</accession>
<dbReference type="EMBL" id="CAJVPV010001016">
    <property type="protein sequence ID" value="CAG8483300.1"/>
    <property type="molecule type" value="Genomic_DNA"/>
</dbReference>
<protein>
    <submittedName>
        <fullName evidence="9">10119_t:CDS:1</fullName>
    </submittedName>
</protein>
<gene>
    <name evidence="9" type="ORF">AMORRO_LOCUS2414</name>
</gene>
<dbReference type="PANTHER" id="PTHR22796:SF1">
    <property type="entry name" value="VWFA DOMAIN-CONTAINING PROTEIN"/>
    <property type="match status" value="1"/>
</dbReference>
<feature type="domain" description="VLIG-type G" evidence="8">
    <location>
        <begin position="259"/>
        <end position="502"/>
    </location>
</feature>
<dbReference type="GO" id="GO:0005525">
    <property type="term" value="F:GTP binding"/>
    <property type="evidence" value="ECO:0007669"/>
    <property type="project" value="UniProtKB-KW"/>
</dbReference>
<comment type="similarity">
    <text evidence="3">Belongs to the TRAFAC class dynamin-like GTPase superfamily. Very large inducible GTPase (VLIG) family.</text>
</comment>
<dbReference type="AlphaFoldDB" id="A0A9N8Z9W7"/>
<keyword evidence="4" id="KW-0963">Cytoplasm</keyword>
<evidence type="ECO:0000256" key="7">
    <source>
        <dbReference type="ARBA" id="ARBA00023242"/>
    </source>
</evidence>
<comment type="subcellular location">
    <subcellularLocation>
        <location evidence="2">Cytoplasm</location>
    </subcellularLocation>
    <subcellularLocation>
        <location evidence="1">Nucleus</location>
    </subcellularLocation>
</comment>
<evidence type="ECO:0000259" key="8">
    <source>
        <dbReference type="PROSITE" id="PS51717"/>
    </source>
</evidence>
<evidence type="ECO:0000313" key="9">
    <source>
        <dbReference type="EMBL" id="CAG8483300.1"/>
    </source>
</evidence>
<dbReference type="GO" id="GO:0005737">
    <property type="term" value="C:cytoplasm"/>
    <property type="evidence" value="ECO:0007669"/>
    <property type="project" value="UniProtKB-SubCell"/>
</dbReference>
<dbReference type="InterPro" id="IPR030383">
    <property type="entry name" value="G_VLIG_dom"/>
</dbReference>
<organism evidence="9 10">
    <name type="scientific">Acaulospora morrowiae</name>
    <dbReference type="NCBI Taxonomy" id="94023"/>
    <lineage>
        <taxon>Eukaryota</taxon>
        <taxon>Fungi</taxon>
        <taxon>Fungi incertae sedis</taxon>
        <taxon>Mucoromycota</taxon>
        <taxon>Glomeromycotina</taxon>
        <taxon>Glomeromycetes</taxon>
        <taxon>Diversisporales</taxon>
        <taxon>Acaulosporaceae</taxon>
        <taxon>Acaulospora</taxon>
    </lineage>
</organism>
<comment type="caution">
    <text evidence="9">The sequence shown here is derived from an EMBL/GenBank/DDBJ whole genome shotgun (WGS) entry which is preliminary data.</text>
</comment>
<dbReference type="GO" id="GO:0005634">
    <property type="term" value="C:nucleus"/>
    <property type="evidence" value="ECO:0007669"/>
    <property type="project" value="UniProtKB-SubCell"/>
</dbReference>
<keyword evidence="10" id="KW-1185">Reference proteome</keyword>
<proteinExistence type="inferred from homology"/>
<dbReference type="OrthoDB" id="1597724at2759"/>
<name>A0A9N8Z9W7_9GLOM</name>
<evidence type="ECO:0000256" key="3">
    <source>
        <dbReference type="ARBA" id="ARBA00006828"/>
    </source>
</evidence>
<dbReference type="SUPFAM" id="SSF52540">
    <property type="entry name" value="P-loop containing nucleoside triphosphate hydrolases"/>
    <property type="match status" value="1"/>
</dbReference>
<dbReference type="Pfam" id="PF25683">
    <property type="entry name" value="URGCP_GTPase"/>
    <property type="match status" value="1"/>
</dbReference>
<evidence type="ECO:0000256" key="6">
    <source>
        <dbReference type="ARBA" id="ARBA00023134"/>
    </source>
</evidence>
<dbReference type="PROSITE" id="PS51717">
    <property type="entry name" value="G_VLIG"/>
    <property type="match status" value="1"/>
</dbReference>
<keyword evidence="6" id="KW-0342">GTP-binding</keyword>
<evidence type="ECO:0000256" key="4">
    <source>
        <dbReference type="ARBA" id="ARBA00022490"/>
    </source>
</evidence>
<reference evidence="9" key="1">
    <citation type="submission" date="2021-06" db="EMBL/GenBank/DDBJ databases">
        <authorList>
            <person name="Kallberg Y."/>
            <person name="Tangrot J."/>
            <person name="Rosling A."/>
        </authorList>
    </citation>
    <scope>NUCLEOTIDE SEQUENCE</scope>
    <source>
        <strain evidence="9">CL551</strain>
    </source>
</reference>
<evidence type="ECO:0000256" key="1">
    <source>
        <dbReference type="ARBA" id="ARBA00004123"/>
    </source>
</evidence>
<dbReference type="InterPro" id="IPR057365">
    <property type="entry name" value="URGCP"/>
</dbReference>